<reference evidence="2" key="1">
    <citation type="journal article" date="2014" name="Front. Microbiol.">
        <title>High frequency of phylogenetically diverse reductive dehalogenase-homologous genes in deep subseafloor sedimentary metagenomes.</title>
        <authorList>
            <person name="Kawai M."/>
            <person name="Futagami T."/>
            <person name="Toyoda A."/>
            <person name="Takaki Y."/>
            <person name="Nishi S."/>
            <person name="Hori S."/>
            <person name="Arai W."/>
            <person name="Tsubouchi T."/>
            <person name="Morono Y."/>
            <person name="Uchiyama I."/>
            <person name="Ito T."/>
            <person name="Fujiyama A."/>
            <person name="Inagaki F."/>
            <person name="Takami H."/>
        </authorList>
    </citation>
    <scope>NUCLEOTIDE SEQUENCE</scope>
    <source>
        <strain evidence="2">Expedition CK06-06</strain>
    </source>
</reference>
<dbReference type="SUPFAM" id="SSF51604">
    <property type="entry name" value="Enolase C-terminal domain-like"/>
    <property type="match status" value="1"/>
</dbReference>
<accession>X1VWG9</accession>
<dbReference type="Gene3D" id="3.20.20.120">
    <property type="entry name" value="Enolase-like C-terminal domain"/>
    <property type="match status" value="1"/>
</dbReference>
<feature type="non-terminal residue" evidence="2">
    <location>
        <position position="1"/>
    </location>
</feature>
<proteinExistence type="predicted"/>
<sequence>PHNYYSHLSTFISASLCGVLPNVCIMETDVDALSLKDELVTNVPEIVNGYIKIPTGPGWGTTVIEEVARAHPWKKESGAW</sequence>
<gene>
    <name evidence="2" type="ORF">S12H4_42668</name>
</gene>
<protein>
    <recommendedName>
        <fullName evidence="1">Enolase C-terminal domain-containing protein</fullName>
    </recommendedName>
</protein>
<dbReference type="EMBL" id="BARW01026132">
    <property type="protein sequence ID" value="GAJ15460.1"/>
    <property type="molecule type" value="Genomic_DNA"/>
</dbReference>
<feature type="domain" description="Enolase C-terminal" evidence="1">
    <location>
        <begin position="1"/>
        <end position="66"/>
    </location>
</feature>
<dbReference type="InterPro" id="IPR029065">
    <property type="entry name" value="Enolase_C-like"/>
</dbReference>
<evidence type="ECO:0000259" key="1">
    <source>
        <dbReference type="Pfam" id="PF13378"/>
    </source>
</evidence>
<dbReference type="AlphaFoldDB" id="X1VWG9"/>
<name>X1VWG9_9ZZZZ</name>
<organism evidence="2">
    <name type="scientific">marine sediment metagenome</name>
    <dbReference type="NCBI Taxonomy" id="412755"/>
    <lineage>
        <taxon>unclassified sequences</taxon>
        <taxon>metagenomes</taxon>
        <taxon>ecological metagenomes</taxon>
    </lineage>
</organism>
<evidence type="ECO:0000313" key="2">
    <source>
        <dbReference type="EMBL" id="GAJ15460.1"/>
    </source>
</evidence>
<dbReference type="Pfam" id="PF13378">
    <property type="entry name" value="MR_MLE_C"/>
    <property type="match status" value="1"/>
</dbReference>
<comment type="caution">
    <text evidence="2">The sequence shown here is derived from an EMBL/GenBank/DDBJ whole genome shotgun (WGS) entry which is preliminary data.</text>
</comment>
<dbReference type="InterPro" id="IPR036849">
    <property type="entry name" value="Enolase-like_C_sf"/>
</dbReference>